<name>A8NZJ3_COPC7</name>
<dbReference type="GeneID" id="6014258"/>
<reference evidence="1 2" key="1">
    <citation type="journal article" date="2010" name="Proc. Natl. Acad. Sci. U.S.A.">
        <title>Insights into evolution of multicellular fungi from the assembled chromosomes of the mushroom Coprinopsis cinerea (Coprinus cinereus).</title>
        <authorList>
            <person name="Stajich J.E."/>
            <person name="Wilke S.K."/>
            <person name="Ahren D."/>
            <person name="Au C.H."/>
            <person name="Birren B.W."/>
            <person name="Borodovsky M."/>
            <person name="Burns C."/>
            <person name="Canback B."/>
            <person name="Casselton L.A."/>
            <person name="Cheng C.K."/>
            <person name="Deng J."/>
            <person name="Dietrich F.S."/>
            <person name="Fargo D.C."/>
            <person name="Farman M.L."/>
            <person name="Gathman A.C."/>
            <person name="Goldberg J."/>
            <person name="Guigo R."/>
            <person name="Hoegger P.J."/>
            <person name="Hooker J.B."/>
            <person name="Huggins A."/>
            <person name="James T.Y."/>
            <person name="Kamada T."/>
            <person name="Kilaru S."/>
            <person name="Kodira C."/>
            <person name="Kues U."/>
            <person name="Kupfer D."/>
            <person name="Kwan H.S."/>
            <person name="Lomsadze A."/>
            <person name="Li W."/>
            <person name="Lilly W.W."/>
            <person name="Ma L.J."/>
            <person name="Mackey A.J."/>
            <person name="Manning G."/>
            <person name="Martin F."/>
            <person name="Muraguchi H."/>
            <person name="Natvig D.O."/>
            <person name="Palmerini H."/>
            <person name="Ramesh M.A."/>
            <person name="Rehmeyer C.J."/>
            <person name="Roe B.A."/>
            <person name="Shenoy N."/>
            <person name="Stanke M."/>
            <person name="Ter-Hovhannisyan V."/>
            <person name="Tunlid A."/>
            <person name="Velagapudi R."/>
            <person name="Vision T.J."/>
            <person name="Zeng Q."/>
            <person name="Zolan M.E."/>
            <person name="Pukkila P.J."/>
        </authorList>
    </citation>
    <scope>NUCLEOTIDE SEQUENCE [LARGE SCALE GENOMIC DNA]</scope>
    <source>
        <strain evidence="2">Okayama-7 / 130 / ATCC MYA-4618 / FGSC 9003</strain>
    </source>
</reference>
<comment type="caution">
    <text evidence="1">The sequence shown here is derived from an EMBL/GenBank/DDBJ whole genome shotgun (WGS) entry which is preliminary data.</text>
</comment>
<dbReference type="KEGG" id="cci:CC1G_08709"/>
<protein>
    <recommendedName>
        <fullName evidence="3">BAG domain-containing protein</fullName>
    </recommendedName>
</protein>
<dbReference type="Proteomes" id="UP000001861">
    <property type="component" value="Unassembled WGS sequence"/>
</dbReference>
<organism evidence="1 2">
    <name type="scientific">Coprinopsis cinerea (strain Okayama-7 / 130 / ATCC MYA-4618 / FGSC 9003)</name>
    <name type="common">Inky cap fungus</name>
    <name type="synonym">Hormographiella aspergillata</name>
    <dbReference type="NCBI Taxonomy" id="240176"/>
    <lineage>
        <taxon>Eukaryota</taxon>
        <taxon>Fungi</taxon>
        <taxon>Dikarya</taxon>
        <taxon>Basidiomycota</taxon>
        <taxon>Agaricomycotina</taxon>
        <taxon>Agaricomycetes</taxon>
        <taxon>Agaricomycetidae</taxon>
        <taxon>Agaricales</taxon>
        <taxon>Agaricineae</taxon>
        <taxon>Psathyrellaceae</taxon>
        <taxon>Coprinopsis</taxon>
    </lineage>
</organism>
<evidence type="ECO:0000313" key="2">
    <source>
        <dbReference type="Proteomes" id="UP000001861"/>
    </source>
</evidence>
<gene>
    <name evidence="1" type="ORF">CC1G_08709</name>
</gene>
<accession>A8NZJ3</accession>
<dbReference type="AlphaFoldDB" id="A8NZJ3"/>
<proteinExistence type="predicted"/>
<dbReference type="EMBL" id="AACS02000006">
    <property type="protein sequence ID" value="EAU84168.1"/>
    <property type="molecule type" value="Genomic_DNA"/>
</dbReference>
<dbReference type="InParanoid" id="A8NZJ3"/>
<dbReference type="RefSeq" id="XP_001837696.1">
    <property type="nucleotide sequence ID" value="XM_001837644.1"/>
</dbReference>
<evidence type="ECO:0008006" key="3">
    <source>
        <dbReference type="Google" id="ProtNLM"/>
    </source>
</evidence>
<sequence>MGTSADEAEIAMDVDEEEVTLSDTVLEELEQEFSQETKAFHQIAETISVVFDGALADSVSDERPSLSWTNNRVINEHIQKMTLLKERLEGVEGVVSLEERRKTLSARIDEELGRIEPID</sequence>
<evidence type="ECO:0000313" key="1">
    <source>
        <dbReference type="EMBL" id="EAU84168.1"/>
    </source>
</evidence>
<dbReference type="VEuPathDB" id="FungiDB:CC1G_08709"/>
<keyword evidence="2" id="KW-1185">Reference proteome</keyword>